<protein>
    <submittedName>
        <fullName evidence="2">CLUMA_CG013878, isoform A</fullName>
    </submittedName>
</protein>
<evidence type="ECO:0000256" key="1">
    <source>
        <dbReference type="SAM" id="SignalP"/>
    </source>
</evidence>
<keyword evidence="1" id="KW-0732">Signal</keyword>
<evidence type="ECO:0000313" key="3">
    <source>
        <dbReference type="Proteomes" id="UP000183832"/>
    </source>
</evidence>
<dbReference type="AlphaFoldDB" id="A0A1J1ILI4"/>
<dbReference type="Proteomes" id="UP000183832">
    <property type="component" value="Unassembled WGS sequence"/>
</dbReference>
<sequence>MKVLFSLIFIFIATQIKLNQAVSSCPDCNGSDSWTSQSCSCEASKFKIYSESFRSFCCGSFCPACPNFTLTQSCECEADDLTRINSPKIGGVTEINFFLCMEKSL</sequence>
<organism evidence="2 3">
    <name type="scientific">Clunio marinus</name>
    <dbReference type="NCBI Taxonomy" id="568069"/>
    <lineage>
        <taxon>Eukaryota</taxon>
        <taxon>Metazoa</taxon>
        <taxon>Ecdysozoa</taxon>
        <taxon>Arthropoda</taxon>
        <taxon>Hexapoda</taxon>
        <taxon>Insecta</taxon>
        <taxon>Pterygota</taxon>
        <taxon>Neoptera</taxon>
        <taxon>Endopterygota</taxon>
        <taxon>Diptera</taxon>
        <taxon>Nematocera</taxon>
        <taxon>Chironomoidea</taxon>
        <taxon>Chironomidae</taxon>
        <taxon>Clunio</taxon>
    </lineage>
</organism>
<name>A0A1J1ILI4_9DIPT</name>
<evidence type="ECO:0000313" key="2">
    <source>
        <dbReference type="EMBL" id="CRL00618.1"/>
    </source>
</evidence>
<dbReference type="EMBL" id="CVRI01000054">
    <property type="protein sequence ID" value="CRL00618.1"/>
    <property type="molecule type" value="Genomic_DNA"/>
</dbReference>
<reference evidence="2 3" key="1">
    <citation type="submission" date="2015-04" db="EMBL/GenBank/DDBJ databases">
        <authorList>
            <person name="Syromyatnikov M.Y."/>
            <person name="Popov V.N."/>
        </authorList>
    </citation>
    <scope>NUCLEOTIDE SEQUENCE [LARGE SCALE GENOMIC DNA]</scope>
</reference>
<accession>A0A1J1ILI4</accession>
<gene>
    <name evidence="2" type="ORF">CLUMA_CG013878</name>
</gene>
<proteinExistence type="predicted"/>
<keyword evidence="3" id="KW-1185">Reference proteome</keyword>
<feature type="signal peptide" evidence="1">
    <location>
        <begin position="1"/>
        <end position="21"/>
    </location>
</feature>
<feature type="chain" id="PRO_5013108493" evidence="1">
    <location>
        <begin position="22"/>
        <end position="105"/>
    </location>
</feature>